<dbReference type="Gene3D" id="2.60.120.970">
    <property type="match status" value="1"/>
</dbReference>
<feature type="signal peptide" evidence="9">
    <location>
        <begin position="1"/>
        <end position="19"/>
    </location>
</feature>
<evidence type="ECO:0000256" key="1">
    <source>
        <dbReference type="ARBA" id="ARBA00004613"/>
    </source>
</evidence>
<dbReference type="GO" id="GO:0005125">
    <property type="term" value="F:cytokine activity"/>
    <property type="evidence" value="ECO:0007669"/>
    <property type="project" value="TreeGrafter"/>
</dbReference>
<evidence type="ECO:0000259" key="10">
    <source>
        <dbReference type="PROSITE" id="PS51362"/>
    </source>
</evidence>
<keyword evidence="3" id="KW-0964">Secreted</keyword>
<dbReference type="PANTHER" id="PTHR11848:SF262">
    <property type="entry name" value="LD29161P"/>
    <property type="match status" value="1"/>
</dbReference>
<reference evidence="11" key="1">
    <citation type="submission" date="2016-10" db="EMBL/GenBank/DDBJ databases">
        <title>The assassin bug Pristhesancus plagipennis produces two different types of venom.</title>
        <authorList>
            <person name="Walker A.A."/>
            <person name="Herzig V."/>
            <person name="Jin J."/>
            <person name="Fry B.G."/>
            <person name="King G.F."/>
        </authorList>
    </citation>
    <scope>NUCLEOTIDE SEQUENCE</scope>
    <source>
        <tissue evidence="11">Venom/labial glands</tissue>
    </source>
</reference>
<dbReference type="SUPFAM" id="SSF57501">
    <property type="entry name" value="Cystine-knot cytokines"/>
    <property type="match status" value="1"/>
</dbReference>
<evidence type="ECO:0000256" key="4">
    <source>
        <dbReference type="ARBA" id="ARBA00022685"/>
    </source>
</evidence>
<dbReference type="Gene3D" id="2.10.90.10">
    <property type="entry name" value="Cystine-knot cytokines"/>
    <property type="match status" value="1"/>
</dbReference>
<evidence type="ECO:0000256" key="3">
    <source>
        <dbReference type="ARBA" id="ARBA00022525"/>
    </source>
</evidence>
<evidence type="ECO:0000256" key="8">
    <source>
        <dbReference type="RuleBase" id="RU000354"/>
    </source>
</evidence>
<dbReference type="SMART" id="SM00204">
    <property type="entry name" value="TGFB"/>
    <property type="match status" value="1"/>
</dbReference>
<accession>A0A2K8JWJ5</accession>
<name>A0A2K8JWJ5_PRIPG</name>
<dbReference type="InterPro" id="IPR029034">
    <property type="entry name" value="Cystine-knot_cytokine"/>
</dbReference>
<dbReference type="PANTHER" id="PTHR11848">
    <property type="entry name" value="TGF-BETA FAMILY"/>
    <property type="match status" value="1"/>
</dbReference>
<dbReference type="InterPro" id="IPR017948">
    <property type="entry name" value="TGFb_CS"/>
</dbReference>
<feature type="chain" id="PRO_5014894508" evidence="9">
    <location>
        <begin position="20"/>
        <end position="378"/>
    </location>
</feature>
<keyword evidence="4" id="KW-0165">Cleavage on pair of basic residues</keyword>
<evidence type="ECO:0000256" key="6">
    <source>
        <dbReference type="ARBA" id="ARBA00023030"/>
    </source>
</evidence>
<dbReference type="InterPro" id="IPR001839">
    <property type="entry name" value="TGF-b_C"/>
</dbReference>
<dbReference type="EMBL" id="KY031036">
    <property type="protein sequence ID" value="ATU82787.1"/>
    <property type="molecule type" value="mRNA"/>
</dbReference>
<evidence type="ECO:0000256" key="9">
    <source>
        <dbReference type="SAM" id="SignalP"/>
    </source>
</evidence>
<dbReference type="GO" id="GO:0005615">
    <property type="term" value="C:extracellular space"/>
    <property type="evidence" value="ECO:0007669"/>
    <property type="project" value="TreeGrafter"/>
</dbReference>
<dbReference type="CDD" id="cd13751">
    <property type="entry name" value="TGF_beta_GDF8_like"/>
    <property type="match status" value="1"/>
</dbReference>
<feature type="domain" description="TGF-beta family profile" evidence="10">
    <location>
        <begin position="266"/>
        <end position="378"/>
    </location>
</feature>
<dbReference type="FunFam" id="2.10.90.10:FF:000006">
    <property type="entry name" value="growth/differentiation factor 8"/>
    <property type="match status" value="1"/>
</dbReference>
<protein>
    <submittedName>
        <fullName evidence="11">Secreted Transforming growth factor-like protein</fullName>
    </submittedName>
</protein>
<dbReference type="GO" id="GO:0008083">
    <property type="term" value="F:growth factor activity"/>
    <property type="evidence" value="ECO:0007669"/>
    <property type="project" value="UniProtKB-KW"/>
</dbReference>
<dbReference type="Pfam" id="PF00019">
    <property type="entry name" value="TGF_beta"/>
    <property type="match status" value="1"/>
</dbReference>
<evidence type="ECO:0000256" key="2">
    <source>
        <dbReference type="ARBA" id="ARBA00006656"/>
    </source>
</evidence>
<keyword evidence="7" id="KW-1015">Disulfide bond</keyword>
<evidence type="ECO:0000256" key="5">
    <source>
        <dbReference type="ARBA" id="ARBA00022729"/>
    </source>
</evidence>
<keyword evidence="6 8" id="KW-0339">Growth factor</keyword>
<dbReference type="AlphaFoldDB" id="A0A2K8JWJ5"/>
<sequence length="378" mass="42691">MSTAGGLTLLLAILTAAASACPACLARSQLRSVSLASIKEQILNKLGLSQPPNMTGRQFPNIPPIDQMLDEYSMQSDQPGGGGLHFKPGPAFAEESDDYTATIEKVIAFAQPHPRMRHWRGEEMLYFRFSDKMMDNKVVRALLWLYLKPPPPTEYYDHQTVTITVLRSLRGLGTTEPPIFTPLTSIKETRPRGSRGKWVSLEVKRLVADWFKFPRDNQGLAVEASIQGRNDLHTQHLIVTSSQNDRSSSYYIPFLEVHIADTRKHRTKRTISLNCPENSNETRCCRYPLTVDFEEFGWDWIIAPKKYEANYCSGECPFVWFQKYTHTHVVQLASPSGTDGPCCAPRKLSSISMLYFDQEFNIIYGLLPGMVVDRCGCS</sequence>
<comment type="subcellular location">
    <subcellularLocation>
        <location evidence="1">Secreted</location>
    </subcellularLocation>
</comment>
<evidence type="ECO:0000313" key="11">
    <source>
        <dbReference type="EMBL" id="ATU82787.1"/>
    </source>
</evidence>
<organism evidence="11">
    <name type="scientific">Pristhesancus plagipennis</name>
    <name type="common">Common assassin bug</name>
    <dbReference type="NCBI Taxonomy" id="1955184"/>
    <lineage>
        <taxon>Eukaryota</taxon>
        <taxon>Metazoa</taxon>
        <taxon>Ecdysozoa</taxon>
        <taxon>Arthropoda</taxon>
        <taxon>Hexapoda</taxon>
        <taxon>Insecta</taxon>
        <taxon>Pterygota</taxon>
        <taxon>Neoptera</taxon>
        <taxon>Paraneoptera</taxon>
        <taxon>Hemiptera</taxon>
        <taxon>Heteroptera</taxon>
        <taxon>Panheteroptera</taxon>
        <taxon>Cimicomorpha</taxon>
        <taxon>Reduviidae</taxon>
        <taxon>Harpactorinae</taxon>
        <taxon>Harpactorini</taxon>
        <taxon>Pristhesancus</taxon>
    </lineage>
</organism>
<evidence type="ECO:0000256" key="7">
    <source>
        <dbReference type="ARBA" id="ARBA00023157"/>
    </source>
</evidence>
<dbReference type="InterPro" id="IPR015615">
    <property type="entry name" value="TGF-beta-rel"/>
</dbReference>
<comment type="similarity">
    <text evidence="2 8">Belongs to the TGF-beta family.</text>
</comment>
<keyword evidence="5 9" id="KW-0732">Signal</keyword>
<dbReference type="PROSITE" id="PS51362">
    <property type="entry name" value="TGF_BETA_2"/>
    <property type="match status" value="1"/>
</dbReference>
<dbReference type="Pfam" id="PF00688">
    <property type="entry name" value="TGFb_propeptide"/>
    <property type="match status" value="1"/>
</dbReference>
<proteinExistence type="evidence at transcript level"/>
<dbReference type="PROSITE" id="PS00250">
    <property type="entry name" value="TGF_BETA_1"/>
    <property type="match status" value="1"/>
</dbReference>
<dbReference type="InterPro" id="IPR001111">
    <property type="entry name" value="TGF-b_propeptide"/>
</dbReference>